<dbReference type="Proteomes" id="UP001165121">
    <property type="component" value="Unassembled WGS sequence"/>
</dbReference>
<sequence>MDHTLNVGVTTLSIVPPTVSNAQAVMGDSTNKKTNAEHDTDAVMVDTTDEKTNAVKADGMDKKTYAEHDANATTSDTTDEKPNSKHDANAILEDAMDEKTYGEHDVRTTTSGTMEKKTNGQHDVQTVVPDSTDEKATSEHGRVVNGVDATLTVAPAQIVHRELVLAPCSANSLCTSTPTQTPTFDSRATWAITFLTPDPTSRKMSVAFSSWSADSFKVTPTSDTSPVC</sequence>
<dbReference type="AlphaFoldDB" id="A0A9W6YG37"/>
<gene>
    <name evidence="2" type="ORF">Pfra01_002699300</name>
</gene>
<feature type="compositionally biased region" description="Basic and acidic residues" evidence="1">
    <location>
        <begin position="56"/>
        <end position="70"/>
    </location>
</feature>
<name>A0A9W6YG37_9STRA</name>
<keyword evidence="3" id="KW-1185">Reference proteome</keyword>
<accession>A0A9W6YG37</accession>
<evidence type="ECO:0000313" key="2">
    <source>
        <dbReference type="EMBL" id="GMF61942.1"/>
    </source>
</evidence>
<organism evidence="2 3">
    <name type="scientific">Phytophthora fragariaefolia</name>
    <dbReference type="NCBI Taxonomy" id="1490495"/>
    <lineage>
        <taxon>Eukaryota</taxon>
        <taxon>Sar</taxon>
        <taxon>Stramenopiles</taxon>
        <taxon>Oomycota</taxon>
        <taxon>Peronosporomycetes</taxon>
        <taxon>Peronosporales</taxon>
        <taxon>Peronosporaceae</taxon>
        <taxon>Phytophthora</taxon>
    </lineage>
</organism>
<feature type="region of interest" description="Disordered" evidence="1">
    <location>
        <begin position="56"/>
        <end position="85"/>
    </location>
</feature>
<evidence type="ECO:0000256" key="1">
    <source>
        <dbReference type="SAM" id="MobiDB-lite"/>
    </source>
</evidence>
<dbReference type="EMBL" id="BSXT01006090">
    <property type="protein sequence ID" value="GMF61942.1"/>
    <property type="molecule type" value="Genomic_DNA"/>
</dbReference>
<dbReference type="OrthoDB" id="145961at2759"/>
<proteinExistence type="predicted"/>
<evidence type="ECO:0000313" key="3">
    <source>
        <dbReference type="Proteomes" id="UP001165121"/>
    </source>
</evidence>
<protein>
    <submittedName>
        <fullName evidence="2">Unnamed protein product</fullName>
    </submittedName>
</protein>
<reference evidence="2" key="1">
    <citation type="submission" date="2023-04" db="EMBL/GenBank/DDBJ databases">
        <title>Phytophthora fragariaefolia NBRC 109709.</title>
        <authorList>
            <person name="Ichikawa N."/>
            <person name="Sato H."/>
            <person name="Tonouchi N."/>
        </authorList>
    </citation>
    <scope>NUCLEOTIDE SEQUENCE</scope>
    <source>
        <strain evidence="2">NBRC 109709</strain>
    </source>
</reference>
<comment type="caution">
    <text evidence="2">The sequence shown here is derived from an EMBL/GenBank/DDBJ whole genome shotgun (WGS) entry which is preliminary data.</text>
</comment>